<proteinExistence type="predicted"/>
<dbReference type="OrthoDB" id="5186924at2"/>
<dbReference type="EMBL" id="RCTF01000021">
    <property type="protein sequence ID" value="RLP74038.1"/>
    <property type="molecule type" value="Genomic_DNA"/>
</dbReference>
<feature type="domain" description="DUF1468" evidence="2">
    <location>
        <begin position="9"/>
        <end position="142"/>
    </location>
</feature>
<reference evidence="3 4" key="1">
    <citation type="submission" date="2018-10" db="EMBL/GenBank/DDBJ databases">
        <title>Xanthobacter tagetidis genome sequencing and assembly.</title>
        <authorList>
            <person name="Maclea K.S."/>
            <person name="Goen A.E."/>
            <person name="Fatima S.A."/>
        </authorList>
    </citation>
    <scope>NUCLEOTIDE SEQUENCE [LARGE SCALE GENOMIC DNA]</scope>
    <source>
        <strain evidence="3 4">ATCC 700314</strain>
    </source>
</reference>
<evidence type="ECO:0000313" key="3">
    <source>
        <dbReference type="EMBL" id="RLP74038.1"/>
    </source>
</evidence>
<keyword evidence="1" id="KW-0472">Membrane</keyword>
<name>A0A3L7A211_9HYPH</name>
<dbReference type="Pfam" id="PF07331">
    <property type="entry name" value="TctB"/>
    <property type="match status" value="1"/>
</dbReference>
<sequence length="149" mass="15228">MVANVRDVLAGLFFVAVGVAVFLLSRGYGIGTPAHLGPGVFPMLLSGLLVALGIAIALVAVRDKVAAAVGLSWRPLLLVTAAVGVFGFGLDTLGLFASVALMVLVSRAARSGQSVMESLVMALVLGAAASFLFYYLLGLPVPLWPAFAA</sequence>
<protein>
    <submittedName>
        <fullName evidence="3">Tripartite tricarboxylate transporter TctB family protein</fullName>
    </submittedName>
</protein>
<dbReference type="AlphaFoldDB" id="A0A3L7A211"/>
<dbReference type="InterPro" id="IPR009936">
    <property type="entry name" value="DUF1468"/>
</dbReference>
<feature type="transmembrane region" description="Helical" evidence="1">
    <location>
        <begin position="41"/>
        <end position="61"/>
    </location>
</feature>
<keyword evidence="1" id="KW-1133">Transmembrane helix</keyword>
<evidence type="ECO:0000313" key="4">
    <source>
        <dbReference type="Proteomes" id="UP000269692"/>
    </source>
</evidence>
<organism evidence="3 4">
    <name type="scientific">Xanthobacter tagetidis</name>
    <dbReference type="NCBI Taxonomy" id="60216"/>
    <lineage>
        <taxon>Bacteria</taxon>
        <taxon>Pseudomonadati</taxon>
        <taxon>Pseudomonadota</taxon>
        <taxon>Alphaproteobacteria</taxon>
        <taxon>Hyphomicrobiales</taxon>
        <taxon>Xanthobacteraceae</taxon>
        <taxon>Xanthobacter</taxon>
    </lineage>
</organism>
<accession>A0A3L7A211</accession>
<keyword evidence="4" id="KW-1185">Reference proteome</keyword>
<dbReference type="Proteomes" id="UP000269692">
    <property type="component" value="Unassembled WGS sequence"/>
</dbReference>
<feature type="transmembrane region" description="Helical" evidence="1">
    <location>
        <begin position="12"/>
        <end position="29"/>
    </location>
</feature>
<comment type="caution">
    <text evidence="3">The sequence shown here is derived from an EMBL/GenBank/DDBJ whole genome shotgun (WGS) entry which is preliminary data.</text>
</comment>
<feature type="transmembrane region" description="Helical" evidence="1">
    <location>
        <begin position="118"/>
        <end position="137"/>
    </location>
</feature>
<feature type="transmembrane region" description="Helical" evidence="1">
    <location>
        <begin position="81"/>
        <end position="106"/>
    </location>
</feature>
<dbReference type="RefSeq" id="WP_121625097.1">
    <property type="nucleotide sequence ID" value="NZ_JACIIW010000003.1"/>
</dbReference>
<gene>
    <name evidence="3" type="ORF">D9R14_19870</name>
</gene>
<evidence type="ECO:0000256" key="1">
    <source>
        <dbReference type="SAM" id="Phobius"/>
    </source>
</evidence>
<evidence type="ECO:0000259" key="2">
    <source>
        <dbReference type="Pfam" id="PF07331"/>
    </source>
</evidence>
<keyword evidence="1" id="KW-0812">Transmembrane</keyword>